<name>A0A4Q4TXI8_9PEZI</name>
<keyword evidence="10" id="KW-1185">Reference proteome</keyword>
<evidence type="ECO:0000313" key="9">
    <source>
        <dbReference type="EMBL" id="RYP11384.1"/>
    </source>
</evidence>
<comment type="cofactor">
    <cofactor evidence="1 7">
        <name>heme</name>
        <dbReference type="ChEBI" id="CHEBI:30413"/>
    </cofactor>
</comment>
<comment type="caution">
    <text evidence="9">The sequence shown here is derived from an EMBL/GenBank/DDBJ whole genome shotgun (WGS) entry which is preliminary data.</text>
</comment>
<dbReference type="InterPro" id="IPR001128">
    <property type="entry name" value="Cyt_P450"/>
</dbReference>
<dbReference type="GO" id="GO:0004497">
    <property type="term" value="F:monooxygenase activity"/>
    <property type="evidence" value="ECO:0007669"/>
    <property type="project" value="UniProtKB-KW"/>
</dbReference>
<dbReference type="PANTHER" id="PTHR24287">
    <property type="entry name" value="P450, PUTATIVE (EUROFUNG)-RELATED"/>
    <property type="match status" value="1"/>
</dbReference>
<evidence type="ECO:0000256" key="5">
    <source>
        <dbReference type="ARBA" id="ARBA00023004"/>
    </source>
</evidence>
<evidence type="ECO:0000256" key="8">
    <source>
        <dbReference type="RuleBase" id="RU000461"/>
    </source>
</evidence>
<accession>A0A4Q4TXI8</accession>
<feature type="binding site" description="axial binding residue" evidence="7">
    <location>
        <position position="430"/>
    </location>
    <ligand>
        <name>heme</name>
        <dbReference type="ChEBI" id="CHEBI:30413"/>
    </ligand>
    <ligandPart>
        <name>Fe</name>
        <dbReference type="ChEBI" id="CHEBI:18248"/>
    </ligandPart>
</feature>
<dbReference type="Gene3D" id="1.10.630.10">
    <property type="entry name" value="Cytochrome P450"/>
    <property type="match status" value="1"/>
</dbReference>
<keyword evidence="4 8" id="KW-0560">Oxidoreductase</keyword>
<dbReference type="GO" id="GO:0016705">
    <property type="term" value="F:oxidoreductase activity, acting on paired donors, with incorporation or reduction of molecular oxygen"/>
    <property type="evidence" value="ECO:0007669"/>
    <property type="project" value="InterPro"/>
</dbReference>
<evidence type="ECO:0000256" key="1">
    <source>
        <dbReference type="ARBA" id="ARBA00001971"/>
    </source>
</evidence>
<dbReference type="STRING" id="155417.A0A4Q4TXI8"/>
<keyword evidence="3 7" id="KW-0479">Metal-binding</keyword>
<proteinExistence type="inferred from homology"/>
<reference evidence="9 10" key="1">
    <citation type="submission" date="2018-06" db="EMBL/GenBank/DDBJ databases">
        <title>Complete Genomes of Monosporascus.</title>
        <authorList>
            <person name="Robinson A.J."/>
            <person name="Natvig D.O."/>
        </authorList>
    </citation>
    <scope>NUCLEOTIDE SEQUENCE [LARGE SCALE GENOMIC DNA]</scope>
    <source>
        <strain evidence="9 10">CBS 110550</strain>
    </source>
</reference>
<protein>
    <recommendedName>
        <fullName evidence="11">Cytochrome P450</fullName>
    </recommendedName>
</protein>
<gene>
    <name evidence="9" type="ORF">DL764_000038</name>
</gene>
<dbReference type="OrthoDB" id="1470350at2759"/>
<dbReference type="InterPro" id="IPR002401">
    <property type="entry name" value="Cyt_P450_E_grp-I"/>
</dbReference>
<evidence type="ECO:0000256" key="6">
    <source>
        <dbReference type="ARBA" id="ARBA00023033"/>
    </source>
</evidence>
<dbReference type="GO" id="GO:0020037">
    <property type="term" value="F:heme binding"/>
    <property type="evidence" value="ECO:0007669"/>
    <property type="project" value="InterPro"/>
</dbReference>
<organism evidence="9 10">
    <name type="scientific">Monosporascus ibericus</name>
    <dbReference type="NCBI Taxonomy" id="155417"/>
    <lineage>
        <taxon>Eukaryota</taxon>
        <taxon>Fungi</taxon>
        <taxon>Dikarya</taxon>
        <taxon>Ascomycota</taxon>
        <taxon>Pezizomycotina</taxon>
        <taxon>Sordariomycetes</taxon>
        <taxon>Xylariomycetidae</taxon>
        <taxon>Xylariales</taxon>
        <taxon>Xylariales incertae sedis</taxon>
        <taxon>Monosporascus</taxon>
    </lineage>
</organism>
<keyword evidence="5 7" id="KW-0408">Iron</keyword>
<dbReference type="PRINTS" id="PR00385">
    <property type="entry name" value="P450"/>
</dbReference>
<dbReference type="CDD" id="cd11063">
    <property type="entry name" value="CYP52"/>
    <property type="match status" value="1"/>
</dbReference>
<dbReference type="SUPFAM" id="SSF48264">
    <property type="entry name" value="Cytochrome P450"/>
    <property type="match status" value="1"/>
</dbReference>
<keyword evidence="6 8" id="KW-0503">Monooxygenase</keyword>
<dbReference type="PRINTS" id="PR00463">
    <property type="entry name" value="EP450I"/>
</dbReference>
<dbReference type="PROSITE" id="PS00086">
    <property type="entry name" value="CYTOCHROME_P450"/>
    <property type="match status" value="1"/>
</dbReference>
<dbReference type="InterPro" id="IPR047146">
    <property type="entry name" value="Cyt_P450_E_CYP52_fungi"/>
</dbReference>
<dbReference type="GO" id="GO:0005506">
    <property type="term" value="F:iron ion binding"/>
    <property type="evidence" value="ECO:0007669"/>
    <property type="project" value="InterPro"/>
</dbReference>
<evidence type="ECO:0000313" key="10">
    <source>
        <dbReference type="Proteomes" id="UP000293360"/>
    </source>
</evidence>
<evidence type="ECO:0000256" key="7">
    <source>
        <dbReference type="PIRSR" id="PIRSR602401-1"/>
    </source>
</evidence>
<dbReference type="PANTHER" id="PTHR24287:SF17">
    <property type="entry name" value="P450, PUTATIVE (EUROFUNG)-RELATED"/>
    <property type="match status" value="1"/>
</dbReference>
<evidence type="ECO:0000256" key="2">
    <source>
        <dbReference type="ARBA" id="ARBA00010617"/>
    </source>
</evidence>
<keyword evidence="7 8" id="KW-0349">Heme</keyword>
<dbReference type="EMBL" id="QJNU01000002">
    <property type="protein sequence ID" value="RYP11384.1"/>
    <property type="molecule type" value="Genomic_DNA"/>
</dbReference>
<evidence type="ECO:0000256" key="3">
    <source>
        <dbReference type="ARBA" id="ARBA00022723"/>
    </source>
</evidence>
<dbReference type="Proteomes" id="UP000293360">
    <property type="component" value="Unassembled WGS sequence"/>
</dbReference>
<dbReference type="InterPro" id="IPR036396">
    <property type="entry name" value="Cyt_P450_sf"/>
</dbReference>
<dbReference type="InterPro" id="IPR017972">
    <property type="entry name" value="Cyt_P450_CS"/>
</dbReference>
<dbReference type="AlphaFoldDB" id="A0A4Q4TXI8"/>
<evidence type="ECO:0008006" key="11">
    <source>
        <dbReference type="Google" id="ProtNLM"/>
    </source>
</evidence>
<sequence length="491" mass="56198">MGVYTQTELRGWYQYYSKNAQNGCAPMPVYPNDTFGIRYLLEAIRQVKANALLESRQQCLKDLGHAFIHKLFPEPGLCVDTDEPEIVKTILATNFEDWIIPEIRVRGMLPVLGYHSIFTTNGPEWQHARAMLRPAFVRDQFSDIQCFDRHVSKLIDRIPKDGSPFDLQALFAMLTIDSISDQMFGQSTDILGAASPEALEFGACFDRSVFKIANRVRLGWLSQLLPDRELDADVGYMRKYVARYVQDIRGQTEKDMQNRGPRYVFLHELIKTGEPDEVIRDQSLSIFLAGRDTTTSVLTYLFFELSRNPGIVAKIQGEIQDLGEHDPSWEHLRTMKYLNWAIKEALRLSPPVATNAREAVRDTILPTGGGLDGKSPTFVPKGTIVRYQPWSMQRREDIYGSDANEFRPERWEDLKVTFQYLPFNAGPRICIGQQFALTQMALITFRLLQAFNTIERKDERPPVRKLGVNTSMLYGCWTVKDFSGYLVLVDP</sequence>
<comment type="similarity">
    <text evidence="2 8">Belongs to the cytochrome P450 family.</text>
</comment>
<evidence type="ECO:0000256" key="4">
    <source>
        <dbReference type="ARBA" id="ARBA00023002"/>
    </source>
</evidence>
<dbReference type="Pfam" id="PF00067">
    <property type="entry name" value="p450"/>
    <property type="match status" value="1"/>
</dbReference>